<gene>
    <name evidence="1" type="ORF">MSG28_002187</name>
</gene>
<proteinExistence type="predicted"/>
<dbReference type="Proteomes" id="UP001064048">
    <property type="component" value="Chromosome 3"/>
</dbReference>
<organism evidence="1 2">
    <name type="scientific">Choristoneura fumiferana</name>
    <name type="common">Spruce budworm moth</name>
    <name type="synonym">Archips fumiferana</name>
    <dbReference type="NCBI Taxonomy" id="7141"/>
    <lineage>
        <taxon>Eukaryota</taxon>
        <taxon>Metazoa</taxon>
        <taxon>Ecdysozoa</taxon>
        <taxon>Arthropoda</taxon>
        <taxon>Hexapoda</taxon>
        <taxon>Insecta</taxon>
        <taxon>Pterygota</taxon>
        <taxon>Neoptera</taxon>
        <taxon>Endopterygota</taxon>
        <taxon>Lepidoptera</taxon>
        <taxon>Glossata</taxon>
        <taxon>Ditrysia</taxon>
        <taxon>Tortricoidea</taxon>
        <taxon>Tortricidae</taxon>
        <taxon>Tortricinae</taxon>
        <taxon>Choristoneura</taxon>
    </lineage>
</organism>
<dbReference type="EMBL" id="CM046103">
    <property type="protein sequence ID" value="KAI8427763.1"/>
    <property type="molecule type" value="Genomic_DNA"/>
</dbReference>
<accession>A0ACC0JV29</accession>
<keyword evidence="2" id="KW-1185">Reference proteome</keyword>
<evidence type="ECO:0000313" key="2">
    <source>
        <dbReference type="Proteomes" id="UP001064048"/>
    </source>
</evidence>
<protein>
    <submittedName>
        <fullName evidence="1">Uncharacterized protein</fullName>
    </submittedName>
</protein>
<evidence type="ECO:0000313" key="1">
    <source>
        <dbReference type="EMBL" id="KAI8427763.1"/>
    </source>
</evidence>
<sequence length="913" mass="103560">MTEGIPSLTTPISLSTYHQLSLTVEAATIRNSGLFKPNPYLQVIVDDKISRRTEVIKNSLHPKWKEEFTVLVTPQSQLLFRLADHHSFRKDNVIGEKRINLLKVLLYFNGKLENVELTMDLMKAVSQENASNGNGEVKYADLVIHLDGLRIDASVLSQCQELLGESTSANSRTPLNDGVRGRIKIRNNPETSRTGARNPSLRPPPGPPPLSNGATVGAAAPESAGPSHVEPAATDAAPASTSAGEEPLPGGWEMRFDVYGRRYYVDHNTRSTSWERPQPLPPGWEVRRDARGRVYYVDHNTRTTTWQRPDTERLARFQHWRGERRHVVAQGNQRFLYPHPPHQTDADHDPPPAGSGSAARGVPSESASTAAAAPALRLPGPPDGPSAATPALRLPGPLDGPPAATPALRLPGPPDGPPAATPALRLPGPPSGPVPAPDDGLGALPSGWERRVQPDGRVYYVNHKNRTTQWEDPRTQGQEVSALEEALPPGWEIRFTEEGTRYFVDHNTRTTTFQDPRPGAPKGPQGAYGVPRAYERSFRWKLSQFRYLCQSNALPSHIKITLSRQTLFEDSYHQIMRLPAYELRRRLYIIFRGEEGLDYGGVSREWFFLLSHEVLNPMYCLFEYANKNNYSLQINPASYVNPDHLLYFKFIGRFIAMALYHGRFIYSGFTMPFYKRMLNKKLTMKDIESIDPEFYNSLVWIKDNNIDECGLEMWFSVDFEVLGQVIHHELKPSGDKDPVTEANKEQYLQLVTQWRMTRGIEEQTSAFLDGFNEVVPLEWLKYFDERELELMLCGMQEVDVDDWQRNTIYRHYTRTSKQVVWFWQFVRQMDNEKRARLLQFVTGTCRVPVGGFAELMGSNGPQRFCIEKVGKDTWLPRSHTCFNRLDLPPYKSYEQLCEKLNYAIEETEGFGQE</sequence>
<reference evidence="1 2" key="1">
    <citation type="journal article" date="2022" name="Genome Biol. Evol.">
        <title>The Spruce Budworm Genome: Reconstructing the Evolutionary History of Antifreeze Proteins.</title>
        <authorList>
            <person name="Beliveau C."/>
            <person name="Gagne P."/>
            <person name="Picq S."/>
            <person name="Vernygora O."/>
            <person name="Keeling C.I."/>
            <person name="Pinkney K."/>
            <person name="Doucet D."/>
            <person name="Wen F."/>
            <person name="Johnston J.S."/>
            <person name="Maaroufi H."/>
            <person name="Boyle B."/>
            <person name="Laroche J."/>
            <person name="Dewar K."/>
            <person name="Juretic N."/>
            <person name="Blackburn G."/>
            <person name="Nisole A."/>
            <person name="Brunet B."/>
            <person name="Brandao M."/>
            <person name="Lumley L."/>
            <person name="Duan J."/>
            <person name="Quan G."/>
            <person name="Lucarotti C.J."/>
            <person name="Roe A.D."/>
            <person name="Sperling F.A.H."/>
            <person name="Levesque R.C."/>
            <person name="Cusson M."/>
        </authorList>
    </citation>
    <scope>NUCLEOTIDE SEQUENCE [LARGE SCALE GENOMIC DNA]</scope>
    <source>
        <strain evidence="1">Glfc:IPQL:Cfum</strain>
    </source>
</reference>
<comment type="caution">
    <text evidence="1">The sequence shown here is derived from an EMBL/GenBank/DDBJ whole genome shotgun (WGS) entry which is preliminary data.</text>
</comment>
<name>A0ACC0JV29_CHOFU</name>